<dbReference type="InterPro" id="IPR033134">
    <property type="entry name" value="Asp/Glu_racemase_AS_2"/>
</dbReference>
<name>A0A402BAZ9_9CHLR</name>
<dbReference type="InterPro" id="IPR018187">
    <property type="entry name" value="Asp/Glu_racemase_AS_1"/>
</dbReference>
<dbReference type="EMBL" id="BIFT01000001">
    <property type="protein sequence ID" value="GCE28525.1"/>
    <property type="molecule type" value="Genomic_DNA"/>
</dbReference>
<comment type="caution">
    <text evidence="3">The sequence shown here is derived from an EMBL/GenBank/DDBJ whole genome shotgun (WGS) entry which is preliminary data.</text>
</comment>
<protein>
    <submittedName>
        <fullName evidence="3">Aspartate racemase</fullName>
    </submittedName>
</protein>
<organism evidence="3 4">
    <name type="scientific">Dictyobacter alpinus</name>
    <dbReference type="NCBI Taxonomy" id="2014873"/>
    <lineage>
        <taxon>Bacteria</taxon>
        <taxon>Bacillati</taxon>
        <taxon>Chloroflexota</taxon>
        <taxon>Ktedonobacteria</taxon>
        <taxon>Ktedonobacterales</taxon>
        <taxon>Dictyobacteraceae</taxon>
        <taxon>Dictyobacter</taxon>
    </lineage>
</organism>
<evidence type="ECO:0000256" key="1">
    <source>
        <dbReference type="ARBA" id="ARBA00007847"/>
    </source>
</evidence>
<dbReference type="GO" id="GO:0047661">
    <property type="term" value="F:amino-acid racemase activity"/>
    <property type="evidence" value="ECO:0007669"/>
    <property type="project" value="InterPro"/>
</dbReference>
<dbReference type="RefSeq" id="WP_161982260.1">
    <property type="nucleotide sequence ID" value="NZ_BIFT01000001.1"/>
</dbReference>
<evidence type="ECO:0000256" key="2">
    <source>
        <dbReference type="ARBA" id="ARBA00023235"/>
    </source>
</evidence>
<dbReference type="AlphaFoldDB" id="A0A402BAZ9"/>
<dbReference type="InterPro" id="IPR001920">
    <property type="entry name" value="Asp/Glu_race"/>
</dbReference>
<dbReference type="InterPro" id="IPR004380">
    <property type="entry name" value="Asp_race"/>
</dbReference>
<gene>
    <name evidence="3" type="ORF">KDA_40090</name>
</gene>
<proteinExistence type="inferred from homology"/>
<evidence type="ECO:0000313" key="4">
    <source>
        <dbReference type="Proteomes" id="UP000287171"/>
    </source>
</evidence>
<accession>A0A402BAZ9</accession>
<sequence length="256" mass="27640">MLEARVHTTKTIGILGGMGPAATADFYQRIITSTAACCDQEHLHVLIDSYSHTPDRTAFLLGNGEDPTPALLSMARRLEHAGADLLVIACNTAHAFMEELVLAVSIPIINWIDEATSGVTKASPHLQRVGLLATTGTIKSNLYQHSFLAHNVQVIIPDLTSQEQLMTIIYGESGLKAGHSNGRCVMAMDSLIQSFVRDNDIQAILLGCTELSLLASASRQRSLLPIFDASQIVAERVVLRAGGRLSENRGIFLPDI</sequence>
<dbReference type="PANTHER" id="PTHR21198">
    <property type="entry name" value="GLUTAMATE RACEMASE"/>
    <property type="match status" value="1"/>
</dbReference>
<reference evidence="4" key="1">
    <citation type="submission" date="2018-12" db="EMBL/GenBank/DDBJ databases">
        <title>Tengunoibacter tsumagoiensis gen. nov., sp. nov., Dictyobacter kobayashii sp. nov., D. alpinus sp. nov., and D. joshuensis sp. nov. and description of Dictyobacteraceae fam. nov. within the order Ktedonobacterales isolated from Tengu-no-mugimeshi.</title>
        <authorList>
            <person name="Wang C.M."/>
            <person name="Zheng Y."/>
            <person name="Sakai Y."/>
            <person name="Toyoda A."/>
            <person name="Minakuchi Y."/>
            <person name="Abe K."/>
            <person name="Yokota A."/>
            <person name="Yabe S."/>
        </authorList>
    </citation>
    <scope>NUCLEOTIDE SEQUENCE [LARGE SCALE GENOMIC DNA]</scope>
    <source>
        <strain evidence="4">Uno16</strain>
    </source>
</reference>
<dbReference type="NCBIfam" id="TIGR00035">
    <property type="entry name" value="asp_race"/>
    <property type="match status" value="1"/>
</dbReference>
<dbReference type="PROSITE" id="PS00924">
    <property type="entry name" value="ASP_GLU_RACEMASE_2"/>
    <property type="match status" value="1"/>
</dbReference>
<dbReference type="Gene3D" id="3.40.50.1860">
    <property type="match status" value="2"/>
</dbReference>
<keyword evidence="4" id="KW-1185">Reference proteome</keyword>
<dbReference type="Proteomes" id="UP000287171">
    <property type="component" value="Unassembled WGS sequence"/>
</dbReference>
<dbReference type="PROSITE" id="PS00923">
    <property type="entry name" value="ASP_GLU_RACEMASE_1"/>
    <property type="match status" value="1"/>
</dbReference>
<dbReference type="PANTHER" id="PTHR21198:SF7">
    <property type="entry name" value="ASPARTATE-GLUTAMATE RACEMASE FAMILY"/>
    <property type="match status" value="1"/>
</dbReference>
<evidence type="ECO:0000313" key="3">
    <source>
        <dbReference type="EMBL" id="GCE28525.1"/>
    </source>
</evidence>
<dbReference type="InterPro" id="IPR015942">
    <property type="entry name" value="Asp/Glu/hydantoin_racemase"/>
</dbReference>
<dbReference type="Pfam" id="PF01177">
    <property type="entry name" value="Asp_Glu_race"/>
    <property type="match status" value="1"/>
</dbReference>
<comment type="similarity">
    <text evidence="1">Belongs to the aspartate/glutamate racemases family.</text>
</comment>
<dbReference type="SUPFAM" id="SSF53681">
    <property type="entry name" value="Aspartate/glutamate racemase"/>
    <property type="match status" value="2"/>
</dbReference>
<keyword evidence="2" id="KW-0413">Isomerase</keyword>